<reference evidence="4 6" key="3">
    <citation type="journal article" date="2014" name="PLoS Genet.">
        <title>Phylogenetically driven sequencing of extremely halophilic archaea reveals strategies for static and dynamic osmo-response.</title>
        <authorList>
            <person name="Becker E.A."/>
            <person name="Seitzer P.M."/>
            <person name="Tritt A."/>
            <person name="Larsen D."/>
            <person name="Krusor M."/>
            <person name="Yao A.I."/>
            <person name="Wu D."/>
            <person name="Madern D."/>
            <person name="Eisen J.A."/>
            <person name="Darling A.E."/>
            <person name="Facciotti M.T."/>
        </authorList>
    </citation>
    <scope>NUCLEOTIDE SEQUENCE [LARGE SCALE GENOMIC DNA]</scope>
    <source>
        <strain evidence="6">ATCC 43099 / DSM 3394 / CCM 3739 / CIP 104546 / IAM 13178 / JCM 8861 / NBRC 102185 / NCIMB 2190 / MS3</strain>
        <strain evidence="4">MS-3</strain>
    </source>
</reference>
<evidence type="ECO:0000256" key="2">
    <source>
        <dbReference type="SAM" id="Phobius"/>
    </source>
</evidence>
<evidence type="ECO:0000313" key="5">
    <source>
        <dbReference type="Proteomes" id="UP000001879"/>
    </source>
</evidence>
<dbReference type="Proteomes" id="UP000011543">
    <property type="component" value="Unassembled WGS sequence"/>
</dbReference>
<protein>
    <submittedName>
        <fullName evidence="3">Uncharacterized protein</fullName>
    </submittedName>
</protein>
<feature type="transmembrane region" description="Helical" evidence="2">
    <location>
        <begin position="100"/>
        <end position="124"/>
    </location>
</feature>
<gene>
    <name evidence="3" type="ordered locus">Nmag_2056</name>
    <name evidence="4" type="ORF">C500_10134</name>
</gene>
<dbReference type="STRING" id="547559.Nmag_2056"/>
<dbReference type="EMBL" id="CP001932">
    <property type="protein sequence ID" value="ADD05626.1"/>
    <property type="molecule type" value="Genomic_DNA"/>
</dbReference>
<reference evidence="5" key="1">
    <citation type="submission" date="2010-02" db="EMBL/GenBank/DDBJ databases">
        <title>Complete sequence of chromosome of Natrialba magadii ATCC 43099.</title>
        <authorList>
            <consortium name="US DOE Joint Genome Institute"/>
            <person name="Lucas S."/>
            <person name="Copeland A."/>
            <person name="Lapidus A."/>
            <person name="Cheng J.-F."/>
            <person name="Bruce D."/>
            <person name="Goodwin L."/>
            <person name="Pitluck S."/>
            <person name="Davenport K."/>
            <person name="Saunders E."/>
            <person name="Detter J.C."/>
            <person name="Han C."/>
            <person name="Tapia R."/>
            <person name="Land M."/>
            <person name="Hauser L."/>
            <person name="Kyrpides N."/>
            <person name="Mikhailova N."/>
            <person name="De Castro R.E."/>
            <person name="Maupin-Furlow J.A."/>
            <person name="Woyke T."/>
        </authorList>
    </citation>
    <scope>NUCLEOTIDE SEQUENCE [LARGE SCALE GENOMIC DNA]</scope>
    <source>
        <strain evidence="5">ATCC 43099 / DSM 3394 / CCM 3739 / CIP 104546 / IAM 13178 / JCM 8861 / NBRC 102185 / NCIMB 2190 / MS3</strain>
    </source>
</reference>
<feature type="transmembrane region" description="Helical" evidence="2">
    <location>
        <begin position="170"/>
        <end position="189"/>
    </location>
</feature>
<dbReference type="Pfam" id="PF20587">
    <property type="entry name" value="DUF6789"/>
    <property type="match status" value="1"/>
</dbReference>
<reference evidence="3" key="4">
    <citation type="submission" date="2016-09" db="EMBL/GenBank/DDBJ databases">
        <authorList>
            <person name="Pfeiffer F."/>
        </authorList>
    </citation>
    <scope>NUCLEOTIDE SEQUENCE</scope>
    <source>
        <strain evidence="3">ATCC 43099</strain>
    </source>
</reference>
<dbReference type="InterPro" id="IPR046739">
    <property type="entry name" value="DUF6789"/>
</dbReference>
<dbReference type="RefSeq" id="WP_004267400.1">
    <property type="nucleotide sequence ID" value="NC_013922.1"/>
</dbReference>
<dbReference type="PATRIC" id="fig|547559.17.peg.1998"/>
<organism evidence="3 5">
    <name type="scientific">Natrialba magadii (strain ATCC 43099 / DSM 3394 / CCM 3739 / CIP 104546 / IAM 13178 / JCM 8861 / NBRC 102185 / NCIMB 2190 / MS3)</name>
    <name type="common">Natronobacterium magadii</name>
    <dbReference type="NCBI Taxonomy" id="547559"/>
    <lineage>
        <taxon>Archaea</taxon>
        <taxon>Methanobacteriati</taxon>
        <taxon>Methanobacteriota</taxon>
        <taxon>Stenosarchaea group</taxon>
        <taxon>Halobacteria</taxon>
        <taxon>Halobacteriales</taxon>
        <taxon>Natrialbaceae</taxon>
        <taxon>Natrialba</taxon>
    </lineage>
</organism>
<dbReference type="PaxDb" id="547559-Nmag_2056"/>
<dbReference type="eggNOG" id="arCOG06357">
    <property type="taxonomic scope" value="Archaea"/>
</dbReference>
<feature type="transmembrane region" description="Helical" evidence="2">
    <location>
        <begin position="48"/>
        <end position="69"/>
    </location>
</feature>
<keyword evidence="5" id="KW-1185">Reference proteome</keyword>
<dbReference type="KEGG" id="nmg:Nmag_2056"/>
<keyword evidence="2" id="KW-0472">Membrane</keyword>
<sequence length="206" mass="22039">MSVLARLPSSLVPQSVRDQSETDSGGASATQSAPASTPPRDRSRTAHVAGAAVRGLQAGFVATLIMTAFRLPILRSLPPSANFWTQYVARDDSDPGDHPIAGLVLHLLYGVQAGAIFGGLFALQDAERSIEPEQRGIVWGSVFGMALSAFGSQFMLKELLDVRLENDELALFHASHLVYGIALGAWVGSRTEGVEDPAREYGYNDE</sequence>
<dbReference type="GeneID" id="8824899"/>
<dbReference type="EMBL" id="AOHS01000034">
    <property type="protein sequence ID" value="ELY29961.1"/>
    <property type="molecule type" value="Genomic_DNA"/>
</dbReference>
<keyword evidence="2" id="KW-1133">Transmembrane helix</keyword>
<dbReference type="HOGENOM" id="CLU_123167_0_0_2"/>
<dbReference type="Proteomes" id="UP000001879">
    <property type="component" value="Chromosome"/>
</dbReference>
<accession>D3SVL8</accession>
<keyword evidence="2" id="KW-0812">Transmembrane</keyword>
<feature type="transmembrane region" description="Helical" evidence="2">
    <location>
        <begin position="136"/>
        <end position="155"/>
    </location>
</feature>
<evidence type="ECO:0000313" key="3">
    <source>
        <dbReference type="EMBL" id="ADD05626.1"/>
    </source>
</evidence>
<proteinExistence type="predicted"/>
<dbReference type="OrthoDB" id="199052at2157"/>
<reference evidence="3 5" key="2">
    <citation type="journal article" date="2012" name="BMC Genomics">
        <title>A comparative genomics perspective on the genetic content of the alkaliphilic haloarchaeon Natrialba magadii ATCC 43099T.</title>
        <authorList>
            <person name="Siddaramappa S."/>
            <person name="Challacombe J.F."/>
            <person name="Decastro R.E."/>
            <person name="Pfeiffer F."/>
            <person name="Sastre D.E."/>
            <person name="Gimenez M.I."/>
            <person name="Paggi R.A."/>
            <person name="Detter J.C."/>
            <person name="Davenport K.W."/>
            <person name="Goodwin L.A."/>
            <person name="Kyrpides N."/>
            <person name="Tapia R."/>
            <person name="Pitluck S."/>
            <person name="Lucas S."/>
            <person name="Woyke T."/>
            <person name="Maupin-Furlow J.A."/>
        </authorList>
    </citation>
    <scope>NUCLEOTIDE SEQUENCE [LARGE SCALE GENOMIC DNA]</scope>
    <source>
        <strain evidence="3">ATCC 43099</strain>
        <strain evidence="5">ATCC 43099 / DSM 3394 / CCM 3739 / CIP 104546 / IAM 13178 / JCM 8861 / NBRC 102185 / NCIMB 2190 / MS3</strain>
    </source>
</reference>
<evidence type="ECO:0000256" key="1">
    <source>
        <dbReference type="SAM" id="MobiDB-lite"/>
    </source>
</evidence>
<name>D3SVL8_NATMM</name>
<feature type="compositionally biased region" description="Low complexity" evidence="1">
    <location>
        <begin position="24"/>
        <end position="35"/>
    </location>
</feature>
<evidence type="ECO:0000313" key="4">
    <source>
        <dbReference type="EMBL" id="ELY29961.1"/>
    </source>
</evidence>
<evidence type="ECO:0000313" key="6">
    <source>
        <dbReference type="Proteomes" id="UP000011543"/>
    </source>
</evidence>
<dbReference type="AlphaFoldDB" id="D3SVL8"/>
<feature type="region of interest" description="Disordered" evidence="1">
    <location>
        <begin position="1"/>
        <end position="48"/>
    </location>
</feature>